<dbReference type="GO" id="GO:0007165">
    <property type="term" value="P:signal transduction"/>
    <property type="evidence" value="ECO:0007669"/>
    <property type="project" value="TreeGrafter"/>
</dbReference>
<dbReference type="EC" id="2.3.1.184" evidence="1 9"/>
<evidence type="ECO:0000256" key="3">
    <source>
        <dbReference type="ARBA" id="ARBA00022654"/>
    </source>
</evidence>
<dbReference type="AlphaFoldDB" id="A0A1J0ES62"/>
<evidence type="ECO:0000256" key="9">
    <source>
        <dbReference type="RuleBase" id="RU361135"/>
    </source>
</evidence>
<evidence type="ECO:0000256" key="2">
    <source>
        <dbReference type="ARBA" id="ARBA00018768"/>
    </source>
</evidence>
<keyword evidence="4 9" id="KW-0808">Transferase</keyword>
<evidence type="ECO:0000256" key="6">
    <source>
        <dbReference type="ARBA" id="ARBA00022929"/>
    </source>
</evidence>
<comment type="similarity">
    <text evidence="8 9">Belongs to the autoinducer synthase family.</text>
</comment>
<dbReference type="Gene3D" id="3.40.630.30">
    <property type="match status" value="1"/>
</dbReference>
<dbReference type="PRINTS" id="PR01549">
    <property type="entry name" value="AUTOINDCRSYN"/>
</dbReference>
<dbReference type="InterPro" id="IPR001690">
    <property type="entry name" value="Autoind_synthase"/>
</dbReference>
<comment type="catalytic activity">
    <reaction evidence="7 9">
        <text>a fatty acyl-[ACP] + S-adenosyl-L-methionine = an N-acyl-L-homoserine lactone + S-methyl-5'-thioadenosine + holo-[ACP] + H(+)</text>
        <dbReference type="Rhea" id="RHEA:10096"/>
        <dbReference type="Rhea" id="RHEA-COMP:9685"/>
        <dbReference type="Rhea" id="RHEA-COMP:14125"/>
        <dbReference type="ChEBI" id="CHEBI:15378"/>
        <dbReference type="ChEBI" id="CHEBI:17509"/>
        <dbReference type="ChEBI" id="CHEBI:55474"/>
        <dbReference type="ChEBI" id="CHEBI:59789"/>
        <dbReference type="ChEBI" id="CHEBI:64479"/>
        <dbReference type="ChEBI" id="CHEBI:138651"/>
        <dbReference type="EC" id="2.3.1.184"/>
    </reaction>
</comment>
<keyword evidence="3 8" id="KW-0673">Quorum sensing</keyword>
<evidence type="ECO:0000313" key="10">
    <source>
        <dbReference type="EMBL" id="APC18672.1"/>
    </source>
</evidence>
<dbReference type="PANTHER" id="PTHR39322:SF1">
    <property type="entry name" value="ISOVALERYL-HOMOSERINE LACTONE SYNTHASE"/>
    <property type="match status" value="1"/>
</dbReference>
<dbReference type="Pfam" id="PF00765">
    <property type="entry name" value="Autoind_synth"/>
    <property type="match status" value="1"/>
</dbReference>
<dbReference type="Proteomes" id="UP000182567">
    <property type="component" value="Chromosome"/>
</dbReference>
<dbReference type="RefSeq" id="WP_071555051.1">
    <property type="nucleotide sequence ID" value="NZ_CP017886.1"/>
</dbReference>
<dbReference type="GeneID" id="46911404"/>
<accession>A0A1J0ES62</accession>
<evidence type="ECO:0000313" key="11">
    <source>
        <dbReference type="Proteomes" id="UP000182567"/>
    </source>
</evidence>
<keyword evidence="6 8" id="KW-0071">Autoinducer synthesis</keyword>
<organism evidence="10 11">
    <name type="scientific">Pseudomonas frederiksbergensis</name>
    <dbReference type="NCBI Taxonomy" id="104087"/>
    <lineage>
        <taxon>Bacteria</taxon>
        <taxon>Pseudomonadati</taxon>
        <taxon>Pseudomonadota</taxon>
        <taxon>Gammaproteobacteria</taxon>
        <taxon>Pseudomonadales</taxon>
        <taxon>Pseudomonadaceae</taxon>
        <taxon>Pseudomonas</taxon>
    </lineage>
</organism>
<evidence type="ECO:0000256" key="7">
    <source>
        <dbReference type="ARBA" id="ARBA00048576"/>
    </source>
</evidence>
<gene>
    <name evidence="10" type="ORF">BLL42_24275</name>
</gene>
<dbReference type="EMBL" id="CP017886">
    <property type="protein sequence ID" value="APC18672.1"/>
    <property type="molecule type" value="Genomic_DNA"/>
</dbReference>
<dbReference type="OrthoDB" id="6023281at2"/>
<evidence type="ECO:0000256" key="5">
    <source>
        <dbReference type="ARBA" id="ARBA00022691"/>
    </source>
</evidence>
<sequence length="220" mass="25102">MITVITRHHHELSPSLHDDLGRYRHKVFIKHLGWQLESSGALPGREFDQFDHNETRYIIALDPQQHIHGCARLLPTTEPYLLCEEFAFLCDQPTPRRNDAWEISRFAASALEQGKLPMRVFWHSLNTAWELGANEVVAVTTPALERYFLRNGVLLKRLGQPQRVNQEQVVTLSFAAYQKNGRAALHAQSAAVTSLNQAFIRNGPARVFRTEPLRTQAVSE</sequence>
<dbReference type="PANTHER" id="PTHR39322">
    <property type="entry name" value="ACYL-HOMOSERINE-LACTONE SYNTHASE"/>
    <property type="match status" value="1"/>
</dbReference>
<dbReference type="PROSITE" id="PS51187">
    <property type="entry name" value="AUTOINDUCER_SYNTH_2"/>
    <property type="match status" value="1"/>
</dbReference>
<dbReference type="SUPFAM" id="SSF55729">
    <property type="entry name" value="Acyl-CoA N-acyltransferases (Nat)"/>
    <property type="match status" value="1"/>
</dbReference>
<dbReference type="InterPro" id="IPR016181">
    <property type="entry name" value="Acyl_CoA_acyltransferase"/>
</dbReference>
<keyword evidence="5 9" id="KW-0949">S-adenosyl-L-methionine</keyword>
<evidence type="ECO:0000256" key="1">
    <source>
        <dbReference type="ARBA" id="ARBA00012340"/>
    </source>
</evidence>
<reference evidence="11" key="1">
    <citation type="submission" date="2016-10" db="EMBL/GenBank/DDBJ databases">
        <title>Pseudomonas frederiksbergensis ERGS4:02 complete genome.</title>
        <authorList>
            <person name="Kumar R."/>
            <person name="Acharya V."/>
            <person name="Singh D."/>
        </authorList>
    </citation>
    <scope>NUCLEOTIDE SEQUENCE [LARGE SCALE GENOMIC DNA]</scope>
    <source>
        <strain evidence="11">ERGS4:02</strain>
    </source>
</reference>
<dbReference type="GO" id="GO:0061579">
    <property type="term" value="F:N-acyl homoserine lactone synthase activity"/>
    <property type="evidence" value="ECO:0007669"/>
    <property type="project" value="UniProtKB-UniRule"/>
</dbReference>
<name>A0A1J0ES62_9PSED</name>
<evidence type="ECO:0000256" key="4">
    <source>
        <dbReference type="ARBA" id="ARBA00022679"/>
    </source>
</evidence>
<protein>
    <recommendedName>
        <fullName evidence="2 9">Acyl-homoserine-lactone synthase</fullName>
        <ecNumber evidence="1 9">2.3.1.184</ecNumber>
    </recommendedName>
    <alternativeName>
        <fullName evidence="9">Autoinducer synthesis protein</fullName>
    </alternativeName>
</protein>
<dbReference type="GO" id="GO:0009372">
    <property type="term" value="P:quorum sensing"/>
    <property type="evidence" value="ECO:0007669"/>
    <property type="project" value="UniProtKB-UniRule"/>
</dbReference>
<evidence type="ECO:0000256" key="8">
    <source>
        <dbReference type="PROSITE-ProRule" id="PRU00533"/>
    </source>
</evidence>
<proteinExistence type="inferred from homology"/>